<gene>
    <name evidence="1" type="ORF">L6452_43070</name>
</gene>
<evidence type="ECO:0000313" key="2">
    <source>
        <dbReference type="Proteomes" id="UP001055879"/>
    </source>
</evidence>
<dbReference type="Proteomes" id="UP001055879">
    <property type="component" value="Linkage Group LG17"/>
</dbReference>
<reference evidence="2" key="1">
    <citation type="journal article" date="2022" name="Mol. Ecol. Resour.">
        <title>The genomes of chicory, endive, great burdock and yacon provide insights into Asteraceae palaeo-polyploidization history and plant inulin production.</title>
        <authorList>
            <person name="Fan W."/>
            <person name="Wang S."/>
            <person name="Wang H."/>
            <person name="Wang A."/>
            <person name="Jiang F."/>
            <person name="Liu H."/>
            <person name="Zhao H."/>
            <person name="Xu D."/>
            <person name="Zhang Y."/>
        </authorList>
    </citation>
    <scope>NUCLEOTIDE SEQUENCE [LARGE SCALE GENOMIC DNA]</scope>
    <source>
        <strain evidence="2">cv. Niubang</strain>
    </source>
</reference>
<protein>
    <submittedName>
        <fullName evidence="1">Uncharacterized protein</fullName>
    </submittedName>
</protein>
<organism evidence="1 2">
    <name type="scientific">Arctium lappa</name>
    <name type="common">Greater burdock</name>
    <name type="synonym">Lappa major</name>
    <dbReference type="NCBI Taxonomy" id="4217"/>
    <lineage>
        <taxon>Eukaryota</taxon>
        <taxon>Viridiplantae</taxon>
        <taxon>Streptophyta</taxon>
        <taxon>Embryophyta</taxon>
        <taxon>Tracheophyta</taxon>
        <taxon>Spermatophyta</taxon>
        <taxon>Magnoliopsida</taxon>
        <taxon>eudicotyledons</taxon>
        <taxon>Gunneridae</taxon>
        <taxon>Pentapetalae</taxon>
        <taxon>asterids</taxon>
        <taxon>campanulids</taxon>
        <taxon>Asterales</taxon>
        <taxon>Asteraceae</taxon>
        <taxon>Carduoideae</taxon>
        <taxon>Cardueae</taxon>
        <taxon>Arctiinae</taxon>
        <taxon>Arctium</taxon>
    </lineage>
</organism>
<sequence>MVTNPVTSIFKLCVPTILITKFQNSKTSSKLGIHQLQYSILFFNKDGKPPNLYSILCRSNTFLTEIEGWGFQFFIPSISVAVNKDQEGVRRRIGSKSRRLC</sequence>
<accession>A0ACB8XK17</accession>
<comment type="caution">
    <text evidence="1">The sequence shown here is derived from an EMBL/GenBank/DDBJ whole genome shotgun (WGS) entry which is preliminary data.</text>
</comment>
<proteinExistence type="predicted"/>
<dbReference type="EMBL" id="CM042063">
    <property type="protein sequence ID" value="KAI3667999.1"/>
    <property type="molecule type" value="Genomic_DNA"/>
</dbReference>
<evidence type="ECO:0000313" key="1">
    <source>
        <dbReference type="EMBL" id="KAI3667999.1"/>
    </source>
</evidence>
<keyword evidence="2" id="KW-1185">Reference proteome</keyword>
<reference evidence="1 2" key="2">
    <citation type="journal article" date="2022" name="Mol. Ecol. Resour.">
        <title>The genomes of chicory, endive, great burdock and yacon provide insights into Asteraceae paleo-polyploidization history and plant inulin production.</title>
        <authorList>
            <person name="Fan W."/>
            <person name="Wang S."/>
            <person name="Wang H."/>
            <person name="Wang A."/>
            <person name="Jiang F."/>
            <person name="Liu H."/>
            <person name="Zhao H."/>
            <person name="Xu D."/>
            <person name="Zhang Y."/>
        </authorList>
    </citation>
    <scope>NUCLEOTIDE SEQUENCE [LARGE SCALE GENOMIC DNA]</scope>
    <source>
        <strain evidence="2">cv. Niubang</strain>
    </source>
</reference>
<name>A0ACB8XK17_ARCLA</name>